<evidence type="ECO:0000313" key="3">
    <source>
        <dbReference type="Proteomes" id="UP000653454"/>
    </source>
</evidence>
<dbReference type="Gene3D" id="3.10.10.10">
    <property type="entry name" value="HIV Type 1 Reverse Transcriptase, subunit A, domain 1"/>
    <property type="match status" value="1"/>
</dbReference>
<dbReference type="InterPro" id="IPR043502">
    <property type="entry name" value="DNA/RNA_pol_sf"/>
</dbReference>
<evidence type="ECO:0000259" key="1">
    <source>
        <dbReference type="Pfam" id="PF18701"/>
    </source>
</evidence>
<dbReference type="Pfam" id="PF18701">
    <property type="entry name" value="DUF5641"/>
    <property type="match status" value="1"/>
</dbReference>
<dbReference type="GO" id="GO:0071897">
    <property type="term" value="P:DNA biosynthetic process"/>
    <property type="evidence" value="ECO:0007669"/>
    <property type="project" value="UniProtKB-ARBA"/>
</dbReference>
<dbReference type="Proteomes" id="UP000653454">
    <property type="component" value="Unassembled WGS sequence"/>
</dbReference>
<dbReference type="PANTHER" id="PTHR47331:SF1">
    <property type="entry name" value="GAG-LIKE PROTEIN"/>
    <property type="match status" value="1"/>
</dbReference>
<dbReference type="EMBL" id="CAJHNJ030000091">
    <property type="protein sequence ID" value="CAG9134975.1"/>
    <property type="molecule type" value="Genomic_DNA"/>
</dbReference>
<dbReference type="Pfam" id="PF05380">
    <property type="entry name" value="Peptidase_A17"/>
    <property type="match status" value="1"/>
</dbReference>
<keyword evidence="3" id="KW-1185">Reference proteome</keyword>
<dbReference type="InterPro" id="IPR008042">
    <property type="entry name" value="Retrotrans_Pao"/>
</dbReference>
<dbReference type="PANTHER" id="PTHR47331">
    <property type="entry name" value="PHD-TYPE DOMAIN-CONTAINING PROTEIN"/>
    <property type="match status" value="1"/>
</dbReference>
<proteinExistence type="predicted"/>
<dbReference type="InterPro" id="IPR005312">
    <property type="entry name" value="DUF1759"/>
</dbReference>
<name>A0A8S4G1N5_PLUXY</name>
<evidence type="ECO:0000313" key="2">
    <source>
        <dbReference type="EMBL" id="CAG9134975.1"/>
    </source>
</evidence>
<dbReference type="Gene3D" id="3.30.70.270">
    <property type="match status" value="1"/>
</dbReference>
<dbReference type="Pfam" id="PF03564">
    <property type="entry name" value="DUF1759"/>
    <property type="match status" value="1"/>
</dbReference>
<reference evidence="2" key="1">
    <citation type="submission" date="2020-11" db="EMBL/GenBank/DDBJ databases">
        <authorList>
            <person name="Whiteford S."/>
        </authorList>
    </citation>
    <scope>NUCLEOTIDE SEQUENCE</scope>
</reference>
<feature type="domain" description="DUF5641" evidence="1">
    <location>
        <begin position="1100"/>
        <end position="1169"/>
    </location>
</feature>
<gene>
    <name evidence="2" type="ORF">PLXY2_LOCUS13216</name>
</gene>
<dbReference type="AlphaFoldDB" id="A0A8S4G1N5"/>
<comment type="caution">
    <text evidence="2">The sequence shown here is derived from an EMBL/GenBank/DDBJ whole genome shotgun (WGS) entry which is preliminary data.</text>
</comment>
<dbReference type="SUPFAM" id="SSF56672">
    <property type="entry name" value="DNA/RNA polymerases"/>
    <property type="match status" value="1"/>
</dbReference>
<sequence>MDNEGTLSVLINQRGQVKGLITKLYNDFVDLSPDTSLSQDALTVKEERLKQLFGRYENYNLQIIGLDPSDREDVDAFEDKYVTTLAKIKSMLRANALSEPKMPVVTSTPTALPQISVPIFTGKYSDYKTFIGLFNSLVDNNRNLENIQKFYYLRSFVSDEPFDLIKNLPMIAESYDEGLKIIHARYDNQYKIRNEHLNMLLDLQPISKSTASNIRQFVSNVKQQLAALKNLDCKVDEWDPLVLCVLLRKLDLICNREFQLTLDLQPSVDKLIAFLERRASALENSEQPHLERTKMTCGIGVAASEEPPDSSKPSSKSPAACQILTLLSNSSSTQVLLPTARVKLVGTDGTVVYAKALLDSGSQTSFCNRRASGIAKNSAKKDKIPSKLPQAPVDMSKLVLPPNITLADRDFGVPSDIHILMGADVFFQVLLPLESTSSATVSPHNAHHGSLPAPTIVNTKFGHIIAGNTYNHSYSLPLEKHCLFCKTCDSDITETISNFWQAESVPEVFTEKFSEHNTCEQIFKENNRFEVALPLKLPLESVNETLGDSLHFALKRFHNLEKRLQKDSQLNDLYKKFIAEYLALDHASVINIEDYDLGRDPTYFLPHHPVIRMDKRTTKCRTVFDGGMLSNKKVSLNDLQLNGPVVQRDLFDIVILFRLEKYIIISDIKHMFRAISLKPEHRPLQNILWRDSPDKPIDCIQLKTLTYGLKSSSYLATRCLIELAERYGDEFPKAAFVLKNQTYVDDILATADTLDSLIETKKQICSLLELGGFQLHKWSSNAPQVLHDIPIQNQYFDKVDLQEDNVCLKTLGINYDIKSDSLTLSAPRLEKKVPATKREILSFISKFFDPVGLAGPIVVGGKAIMQKVWKEHVGWDSPLSDPLMKEWNDFYNSLNIMGPIVISRFAHLDNSACIQLVGFVDASSSTAYGCCLYLRVVDTAGNVSISLLSSKSRVNPIKKELTVPRLELNAAVLLAKLAKRVHDILSLKVNVSNVVLYSDSQIVLAWIATNVVTLNTYVANRVLLITQLTCGYTWAYVSTEHNPADCLSRGVAPHELQQHPLWWTASPCLHERDYFVPTYEPFSVDALPELRLYAELPMAMSRPKWKNVRDNLQIGQLVILRENNTPPMYWPMARITKVFPGTDNLVRAVEVRTSNGHTHKRSVTRMCALPVDDNGDK</sequence>
<organism evidence="2 3">
    <name type="scientific">Plutella xylostella</name>
    <name type="common">Diamondback moth</name>
    <name type="synonym">Plutella maculipennis</name>
    <dbReference type="NCBI Taxonomy" id="51655"/>
    <lineage>
        <taxon>Eukaryota</taxon>
        <taxon>Metazoa</taxon>
        <taxon>Ecdysozoa</taxon>
        <taxon>Arthropoda</taxon>
        <taxon>Hexapoda</taxon>
        <taxon>Insecta</taxon>
        <taxon>Pterygota</taxon>
        <taxon>Neoptera</taxon>
        <taxon>Endopterygota</taxon>
        <taxon>Lepidoptera</taxon>
        <taxon>Glossata</taxon>
        <taxon>Ditrysia</taxon>
        <taxon>Yponomeutoidea</taxon>
        <taxon>Plutellidae</taxon>
        <taxon>Plutella</taxon>
    </lineage>
</organism>
<protein>
    <submittedName>
        <fullName evidence="2">(diamondback moth) hypothetical protein</fullName>
    </submittedName>
</protein>
<accession>A0A8S4G1N5</accession>
<dbReference type="InterPro" id="IPR043128">
    <property type="entry name" value="Rev_trsase/Diguanyl_cyclase"/>
</dbReference>
<dbReference type="InterPro" id="IPR040676">
    <property type="entry name" value="DUF5641"/>
</dbReference>